<dbReference type="SUPFAM" id="SSF46689">
    <property type="entry name" value="Homeodomain-like"/>
    <property type="match status" value="1"/>
</dbReference>
<dbReference type="EMBL" id="JARQBN010000026">
    <property type="protein sequence ID" value="MDT2829066.1"/>
    <property type="molecule type" value="Genomic_DNA"/>
</dbReference>
<keyword evidence="1 2" id="KW-0238">DNA-binding</keyword>
<name>A0ABU3FT06_9ENTE</name>
<dbReference type="InterPro" id="IPR009057">
    <property type="entry name" value="Homeodomain-like_sf"/>
</dbReference>
<dbReference type="Pfam" id="PF00440">
    <property type="entry name" value="TetR_N"/>
    <property type="match status" value="1"/>
</dbReference>
<dbReference type="Gene3D" id="1.10.357.10">
    <property type="entry name" value="Tetracycline Repressor, domain 2"/>
    <property type="match status" value="1"/>
</dbReference>
<dbReference type="InterPro" id="IPR001647">
    <property type="entry name" value="HTH_TetR"/>
</dbReference>
<evidence type="ECO:0000256" key="1">
    <source>
        <dbReference type="ARBA" id="ARBA00023125"/>
    </source>
</evidence>
<evidence type="ECO:0000313" key="4">
    <source>
        <dbReference type="EMBL" id="MDT2829066.1"/>
    </source>
</evidence>
<dbReference type="PANTHER" id="PTHR43479:SF11">
    <property type="entry name" value="ACREF_ENVCD OPERON REPRESSOR-RELATED"/>
    <property type="match status" value="1"/>
</dbReference>
<accession>A0ABU3FT06</accession>
<dbReference type="PANTHER" id="PTHR43479">
    <property type="entry name" value="ACREF/ENVCD OPERON REPRESSOR-RELATED"/>
    <property type="match status" value="1"/>
</dbReference>
<dbReference type="InterPro" id="IPR050624">
    <property type="entry name" value="HTH-type_Tx_Regulator"/>
</dbReference>
<evidence type="ECO:0000256" key="2">
    <source>
        <dbReference type="PROSITE-ProRule" id="PRU00335"/>
    </source>
</evidence>
<comment type="caution">
    <text evidence="4">The sequence shown here is derived from an EMBL/GenBank/DDBJ whole genome shotgun (WGS) entry which is preliminary data.</text>
</comment>
<proteinExistence type="predicted"/>
<evidence type="ECO:0000313" key="5">
    <source>
        <dbReference type="Proteomes" id="UP001265301"/>
    </source>
</evidence>
<keyword evidence="5" id="KW-1185">Reference proteome</keyword>
<sequence>MKNKQSERSIEWITQALFDLMETSPFEKIKIVDIVKKAGIARLTFYRHFESKEEVITSYMDREFEKYFEELSKEPKMDIKKALCWCFEYWGKDAKIANLLVDSNLNSLIILSFSKYFRRILEYSDYSQEITKFEQNFLEGGLLLVLLEWTKDPKEYSPIDMAEIMVSLTEKIAVVTESSVQPE</sequence>
<protein>
    <submittedName>
        <fullName evidence="4">TetR/AcrR family transcriptional regulator</fullName>
    </submittedName>
</protein>
<organism evidence="4 5">
    <name type="scientific">Enterococcus viikkiensis</name>
    <dbReference type="NCBI Taxonomy" id="930854"/>
    <lineage>
        <taxon>Bacteria</taxon>
        <taxon>Bacillati</taxon>
        <taxon>Bacillota</taxon>
        <taxon>Bacilli</taxon>
        <taxon>Lactobacillales</taxon>
        <taxon>Enterococcaceae</taxon>
        <taxon>Enterococcus</taxon>
    </lineage>
</organism>
<dbReference type="PROSITE" id="PS50977">
    <property type="entry name" value="HTH_TETR_2"/>
    <property type="match status" value="1"/>
</dbReference>
<feature type="DNA-binding region" description="H-T-H motif" evidence="2">
    <location>
        <begin position="30"/>
        <end position="49"/>
    </location>
</feature>
<dbReference type="Proteomes" id="UP001265301">
    <property type="component" value="Unassembled WGS sequence"/>
</dbReference>
<reference evidence="4 5" key="1">
    <citation type="submission" date="2023-03" db="EMBL/GenBank/DDBJ databases">
        <authorList>
            <person name="Shen W."/>
            <person name="Cai J."/>
        </authorList>
    </citation>
    <scope>NUCLEOTIDE SEQUENCE [LARGE SCALE GENOMIC DNA]</scope>
    <source>
        <strain evidence="4 5">B101</strain>
    </source>
</reference>
<gene>
    <name evidence="4" type="ORF">P7H59_11540</name>
</gene>
<feature type="domain" description="HTH tetR-type" evidence="3">
    <location>
        <begin position="7"/>
        <end position="67"/>
    </location>
</feature>
<dbReference type="RefSeq" id="WP_311819629.1">
    <property type="nucleotide sequence ID" value="NZ_JARQBN010000026.1"/>
</dbReference>
<evidence type="ECO:0000259" key="3">
    <source>
        <dbReference type="PROSITE" id="PS50977"/>
    </source>
</evidence>